<gene>
    <name evidence="2" type="ORF">GCM10009665_10210</name>
</gene>
<evidence type="ECO:0000313" key="3">
    <source>
        <dbReference type="Proteomes" id="UP001500037"/>
    </source>
</evidence>
<organism evidence="2 3">
    <name type="scientific">Kitasatospora nipponensis</name>
    <dbReference type="NCBI Taxonomy" id="258049"/>
    <lineage>
        <taxon>Bacteria</taxon>
        <taxon>Bacillati</taxon>
        <taxon>Actinomycetota</taxon>
        <taxon>Actinomycetes</taxon>
        <taxon>Kitasatosporales</taxon>
        <taxon>Streptomycetaceae</taxon>
        <taxon>Kitasatospora</taxon>
    </lineage>
</organism>
<accession>A0ABN1VVU0</accession>
<reference evidence="2 3" key="1">
    <citation type="journal article" date="2019" name="Int. J. Syst. Evol. Microbiol.">
        <title>The Global Catalogue of Microorganisms (GCM) 10K type strain sequencing project: providing services to taxonomists for standard genome sequencing and annotation.</title>
        <authorList>
            <consortium name="The Broad Institute Genomics Platform"/>
            <consortium name="The Broad Institute Genome Sequencing Center for Infectious Disease"/>
            <person name="Wu L."/>
            <person name="Ma J."/>
        </authorList>
    </citation>
    <scope>NUCLEOTIDE SEQUENCE [LARGE SCALE GENOMIC DNA]</scope>
    <source>
        <strain evidence="2 3">JCM 13004</strain>
    </source>
</reference>
<evidence type="ECO:0000313" key="2">
    <source>
        <dbReference type="EMBL" id="GAA1221976.1"/>
    </source>
</evidence>
<proteinExistence type="predicted"/>
<dbReference type="Proteomes" id="UP001500037">
    <property type="component" value="Unassembled WGS sequence"/>
</dbReference>
<keyword evidence="3" id="KW-1185">Reference proteome</keyword>
<dbReference type="EMBL" id="BAAALF010000010">
    <property type="protein sequence ID" value="GAA1221976.1"/>
    <property type="molecule type" value="Genomic_DNA"/>
</dbReference>
<sequence>MLAEFTAPSFFGLHPPDVFQIDGSFGITAAEPGLTEMLVQSHNGGPGRRPPSGPAFSWWWCSAAGWLVAWWRVVSVGEVAHASCDRGDRSECDDDDLRSEVGSIGSR</sequence>
<feature type="region of interest" description="Disordered" evidence="1">
    <location>
        <begin position="85"/>
        <end position="107"/>
    </location>
</feature>
<name>A0ABN1VVU0_9ACTN</name>
<evidence type="ECO:0000256" key="1">
    <source>
        <dbReference type="SAM" id="MobiDB-lite"/>
    </source>
</evidence>
<comment type="caution">
    <text evidence="2">The sequence shown here is derived from an EMBL/GenBank/DDBJ whole genome shotgun (WGS) entry which is preliminary data.</text>
</comment>
<dbReference type="RefSeq" id="WP_344439671.1">
    <property type="nucleotide sequence ID" value="NZ_BAAALF010000010.1"/>
</dbReference>
<protein>
    <submittedName>
        <fullName evidence="2">Uncharacterized protein</fullName>
    </submittedName>
</protein>